<dbReference type="EMBL" id="PGYQ01000001">
    <property type="protein sequence ID" value="PKL72644.1"/>
    <property type="molecule type" value="Genomic_DNA"/>
</dbReference>
<organism evidence="1 2">
    <name type="scientific">Candidatus Kuenenbacteria bacterium HGW-Kuenenbacteria-1</name>
    <dbReference type="NCBI Taxonomy" id="2013812"/>
    <lineage>
        <taxon>Bacteria</taxon>
        <taxon>Candidatus Kueneniibacteriota</taxon>
    </lineage>
</organism>
<evidence type="ECO:0000313" key="2">
    <source>
        <dbReference type="Proteomes" id="UP000233414"/>
    </source>
</evidence>
<gene>
    <name evidence="1" type="ORF">CVV26_00010</name>
</gene>
<dbReference type="Proteomes" id="UP000233414">
    <property type="component" value="Unassembled WGS sequence"/>
</dbReference>
<name>A0A2N1UP15_9BACT</name>
<dbReference type="AlphaFoldDB" id="A0A2N1UP15"/>
<sequence length="115" mass="14109">MERVVSFFLGKKRRRSYGQLVRRIRHFKENEARLRLFQGKCISLEIKKSELDYELKRIKKRIKKYEGILALRIIIFFFNLSLSKYKETEILDNKEVVILPSQYHWEGRMSKNKRR</sequence>
<accession>A0A2N1UP15</accession>
<comment type="caution">
    <text evidence="1">The sequence shown here is derived from an EMBL/GenBank/DDBJ whole genome shotgun (WGS) entry which is preliminary data.</text>
</comment>
<evidence type="ECO:0000313" key="1">
    <source>
        <dbReference type="EMBL" id="PKL72644.1"/>
    </source>
</evidence>
<reference evidence="1 2" key="1">
    <citation type="journal article" date="2017" name="ISME J.">
        <title>Potential for microbial H2 and metal transformations associated with novel bacteria and archaea in deep terrestrial subsurface sediments.</title>
        <authorList>
            <person name="Hernsdorf A.W."/>
            <person name="Amano Y."/>
            <person name="Miyakawa K."/>
            <person name="Ise K."/>
            <person name="Suzuki Y."/>
            <person name="Anantharaman K."/>
            <person name="Probst A."/>
            <person name="Burstein D."/>
            <person name="Thomas B.C."/>
            <person name="Banfield J.F."/>
        </authorList>
    </citation>
    <scope>NUCLEOTIDE SEQUENCE [LARGE SCALE GENOMIC DNA]</scope>
    <source>
        <strain evidence="1">HGW-Kuenenbacteria-1</strain>
    </source>
</reference>
<proteinExistence type="predicted"/>
<protein>
    <submittedName>
        <fullName evidence="1">Uncharacterized protein</fullName>
    </submittedName>
</protein>